<dbReference type="Proteomes" id="UP000015101">
    <property type="component" value="Unassembled WGS sequence"/>
</dbReference>
<reference evidence="4" key="3">
    <citation type="submission" date="2015-06" db="UniProtKB">
        <authorList>
            <consortium name="EnsemblMetazoa"/>
        </authorList>
    </citation>
    <scope>IDENTIFICATION</scope>
</reference>
<dbReference type="CTD" id="20207363"/>
<evidence type="ECO:0000313" key="5">
    <source>
        <dbReference type="Proteomes" id="UP000015101"/>
    </source>
</evidence>
<dbReference type="GeneID" id="20207363"/>
<dbReference type="EMBL" id="AMQM01006884">
    <property type="status" value="NOT_ANNOTATED_CDS"/>
    <property type="molecule type" value="Genomic_DNA"/>
</dbReference>
<feature type="coiled-coil region" evidence="1">
    <location>
        <begin position="77"/>
        <end position="104"/>
    </location>
</feature>
<dbReference type="EMBL" id="KB097536">
    <property type="protein sequence ID" value="ESN95241.1"/>
    <property type="molecule type" value="Genomic_DNA"/>
</dbReference>
<evidence type="ECO:0000256" key="2">
    <source>
        <dbReference type="SAM" id="MobiDB-lite"/>
    </source>
</evidence>
<dbReference type="RefSeq" id="XP_009026645.1">
    <property type="nucleotide sequence ID" value="XM_009028397.1"/>
</dbReference>
<dbReference type="AlphaFoldDB" id="T1FEW4"/>
<evidence type="ECO:0000256" key="1">
    <source>
        <dbReference type="SAM" id="Coils"/>
    </source>
</evidence>
<dbReference type="HOGENOM" id="CLU_2226037_0_0_1"/>
<reference evidence="5" key="1">
    <citation type="submission" date="2012-12" db="EMBL/GenBank/DDBJ databases">
        <authorList>
            <person name="Hellsten U."/>
            <person name="Grimwood J."/>
            <person name="Chapman J.A."/>
            <person name="Shapiro H."/>
            <person name="Aerts A."/>
            <person name="Otillar R.P."/>
            <person name="Terry A.Y."/>
            <person name="Boore J.L."/>
            <person name="Simakov O."/>
            <person name="Marletaz F."/>
            <person name="Cho S.-J."/>
            <person name="Edsinger-Gonzales E."/>
            <person name="Havlak P."/>
            <person name="Kuo D.-H."/>
            <person name="Larsson T."/>
            <person name="Lv J."/>
            <person name="Arendt D."/>
            <person name="Savage R."/>
            <person name="Osoegawa K."/>
            <person name="de Jong P."/>
            <person name="Lindberg D.R."/>
            <person name="Seaver E.C."/>
            <person name="Weisblat D.A."/>
            <person name="Putnam N.H."/>
            <person name="Grigoriev I.V."/>
            <person name="Rokhsar D.S."/>
        </authorList>
    </citation>
    <scope>NUCLEOTIDE SEQUENCE</scope>
</reference>
<name>T1FEW4_HELRO</name>
<gene>
    <name evidence="4" type="primary">20207363</name>
    <name evidence="3" type="ORF">HELRODRAFT_179577</name>
</gene>
<proteinExistence type="predicted"/>
<dbReference type="KEGG" id="hro:HELRODRAFT_179577"/>
<sequence>MNNLIAAFIKEWWNDGEEDDNSGRKSGRNSVTGGYIGSERINCALRKNASLQANCQRLCKSLDLEKKWTLQILNRHQQVTSNRMERKINEAERLRNRSHKLIRQSG</sequence>
<dbReference type="InParanoid" id="T1FEW4"/>
<keyword evidence="5" id="KW-1185">Reference proteome</keyword>
<accession>T1FEW4</accession>
<dbReference type="EnsemblMetazoa" id="HelroT179577">
    <property type="protein sequence ID" value="HelroP179577"/>
    <property type="gene ID" value="HelroG179577"/>
</dbReference>
<keyword evidence="1" id="KW-0175">Coiled coil</keyword>
<evidence type="ECO:0000313" key="3">
    <source>
        <dbReference type="EMBL" id="ESN95241.1"/>
    </source>
</evidence>
<protein>
    <submittedName>
        <fullName evidence="3 4">Uncharacterized protein</fullName>
    </submittedName>
</protein>
<feature type="region of interest" description="Disordered" evidence="2">
    <location>
        <begin position="15"/>
        <end position="35"/>
    </location>
</feature>
<evidence type="ECO:0000313" key="4">
    <source>
        <dbReference type="EnsemblMetazoa" id="HelroP179577"/>
    </source>
</evidence>
<reference evidence="3 5" key="2">
    <citation type="journal article" date="2013" name="Nature">
        <title>Insights into bilaterian evolution from three spiralian genomes.</title>
        <authorList>
            <person name="Simakov O."/>
            <person name="Marletaz F."/>
            <person name="Cho S.J."/>
            <person name="Edsinger-Gonzales E."/>
            <person name="Havlak P."/>
            <person name="Hellsten U."/>
            <person name="Kuo D.H."/>
            <person name="Larsson T."/>
            <person name="Lv J."/>
            <person name="Arendt D."/>
            <person name="Savage R."/>
            <person name="Osoegawa K."/>
            <person name="de Jong P."/>
            <person name="Grimwood J."/>
            <person name="Chapman J.A."/>
            <person name="Shapiro H."/>
            <person name="Aerts A."/>
            <person name="Otillar R.P."/>
            <person name="Terry A.Y."/>
            <person name="Boore J.L."/>
            <person name="Grigoriev I.V."/>
            <person name="Lindberg D.R."/>
            <person name="Seaver E.C."/>
            <person name="Weisblat D.A."/>
            <person name="Putnam N.H."/>
            <person name="Rokhsar D.S."/>
        </authorList>
    </citation>
    <scope>NUCLEOTIDE SEQUENCE</scope>
</reference>
<organism evidence="4 5">
    <name type="scientific">Helobdella robusta</name>
    <name type="common">Californian leech</name>
    <dbReference type="NCBI Taxonomy" id="6412"/>
    <lineage>
        <taxon>Eukaryota</taxon>
        <taxon>Metazoa</taxon>
        <taxon>Spiralia</taxon>
        <taxon>Lophotrochozoa</taxon>
        <taxon>Annelida</taxon>
        <taxon>Clitellata</taxon>
        <taxon>Hirudinea</taxon>
        <taxon>Rhynchobdellida</taxon>
        <taxon>Glossiphoniidae</taxon>
        <taxon>Helobdella</taxon>
    </lineage>
</organism>